<evidence type="ECO:0000256" key="4">
    <source>
        <dbReference type="ARBA" id="ARBA00022723"/>
    </source>
</evidence>
<keyword evidence="10 11" id="KW-0030">Aminoacyl-tRNA synthetase</keyword>
<evidence type="ECO:0000256" key="3">
    <source>
        <dbReference type="ARBA" id="ARBA00022598"/>
    </source>
</evidence>
<dbReference type="Gene3D" id="3.30.54.20">
    <property type="match status" value="1"/>
</dbReference>
<keyword evidence="11" id="KW-0963">Cytoplasm</keyword>
<accession>A0ABS0HMS5</accession>
<keyword evidence="3 11" id="KW-0436">Ligase</keyword>
<feature type="binding site" evidence="11">
    <location>
        <position position="574"/>
    </location>
    <ligand>
        <name>Zn(2+)</name>
        <dbReference type="ChEBI" id="CHEBI:29105"/>
    </ligand>
</feature>
<dbReference type="PROSITE" id="PS50860">
    <property type="entry name" value="AA_TRNA_LIGASE_II_ALA"/>
    <property type="match status" value="1"/>
</dbReference>
<dbReference type="PANTHER" id="PTHR11777:SF9">
    <property type="entry name" value="ALANINE--TRNA LIGASE, CYTOPLASMIC"/>
    <property type="match status" value="1"/>
</dbReference>
<dbReference type="InterPro" id="IPR023033">
    <property type="entry name" value="Ala_tRNA_ligase_euk/bac"/>
</dbReference>
<name>A0ABS0HMS5_9HYPH</name>
<sequence>MSGANELRSINAIRSTFLDYFAKNGHEVVASSPLVPRNDPTLMFTNAGMVQFKNVFTGVEKRPYSTAASSQKCVRAGGKHNDLDNVGYTARHHTFFEMLGNFSFGDYFKERAIELAWNLITKEFDLPKDKLLVTVYHTDDEAADLWKKIAGFSDSKIIRIPTSDNFWQMGDTGPCGPCSEIFIDQGDKLWGGPPGSPEEDGDRFLEFWNLVFMQYEQIEPGNRIALPKPSIDTGMGLERVAAILQGVHSNYDTDLFRTLIEAVAHATGVAPEGDRKVSHRVIADHLRTSCFLVADGVLPSNEGRGYVLRRIMRRAMRHAQLLGARHPIMYRLVPALVREMGLAYPELIRAEALIVETLRLEETRFRKTLERGLTILDEETRNLGEGQSLSGDTAFTLYDTYGFPLDLTQDALKPRGIGVDTDAFNAAMQRQREKARAAWSGSGEAATETVWFAVKERTGATEFLGYDTEAAEGIVLALLKDGKEVSELKAGESGLVVLNQTPFYGESGGQVGDTGVMQGEGARMFVTGTEKKLGDLFVHHVTVEHGSLKPNQSLELNVDHARRAAVRSNHSATHLLHEALRQVLGDHVAQKGSLVAPDRLRFDFSHPKPIEDAELTKVEEIANKVLLQNEPVVTKIMAVDEAIESGARALFGEKYGDEVRVVSMGKADDNKTFSIELCGGTHVNRTGDIGVVTIVGESAVAAGVRRLEAMTGDAARRYLAEESRKLREVANLLKTPVDDVSARLSALLEERRKLERELAEARRKLAMGGGASGSGDPVKDVAGIKLMARAVTGVEMKDLKSLADEGKKRLGSGVVAIIGVGDDGKAGIVVGVTEDLTDKYDAVSLVRVGSEKLGGKGGGGRRDMAQAGGPDGAQAEAALAAIEAALAAA</sequence>
<dbReference type="Gene3D" id="6.10.250.550">
    <property type="match status" value="1"/>
</dbReference>
<feature type="binding site" evidence="11">
    <location>
        <position position="682"/>
    </location>
    <ligand>
        <name>Zn(2+)</name>
        <dbReference type="ChEBI" id="CHEBI:29105"/>
    </ligand>
</feature>
<gene>
    <name evidence="11 14" type="primary">alaS</name>
    <name evidence="14" type="ORF">I2H36_01915</name>
</gene>
<evidence type="ECO:0000256" key="8">
    <source>
        <dbReference type="ARBA" id="ARBA00022884"/>
    </source>
</evidence>
<feature type="domain" description="Alanyl-transfer RNA synthetases family profile" evidence="13">
    <location>
        <begin position="8"/>
        <end position="721"/>
    </location>
</feature>
<dbReference type="Pfam" id="PF02272">
    <property type="entry name" value="DHHA1"/>
    <property type="match status" value="1"/>
</dbReference>
<dbReference type="Pfam" id="PF01411">
    <property type="entry name" value="tRNA-synt_2c"/>
    <property type="match status" value="1"/>
</dbReference>
<feature type="coiled-coil region" evidence="12">
    <location>
        <begin position="737"/>
        <end position="764"/>
    </location>
</feature>
<dbReference type="CDD" id="cd00673">
    <property type="entry name" value="AlaRS_core"/>
    <property type="match status" value="1"/>
</dbReference>
<dbReference type="PRINTS" id="PR00980">
    <property type="entry name" value="TRNASYNTHALA"/>
</dbReference>
<dbReference type="InterPro" id="IPR018165">
    <property type="entry name" value="Ala-tRNA-synth_IIc_core"/>
</dbReference>
<keyword evidence="2 11" id="KW-0820">tRNA-binding</keyword>
<comment type="similarity">
    <text evidence="1 11">Belongs to the class-II aminoacyl-tRNA synthetase family.</text>
</comment>
<dbReference type="SUPFAM" id="SSF55681">
    <property type="entry name" value="Class II aaRS and biotin synthetases"/>
    <property type="match status" value="1"/>
</dbReference>
<comment type="domain">
    <text evidence="11">Consists of three domains; the N-terminal catalytic domain, the editing domain and the C-terminal C-Ala domain. The editing domain removes incorrectly charged amino acids, while the C-Ala domain, along with tRNA(Ala), serves as a bridge to cooperatively bring together the editing and aminoacylation centers thus stimulating deacylation of misacylated tRNAs.</text>
</comment>
<dbReference type="Gene3D" id="3.30.930.10">
    <property type="entry name" value="Bira Bifunctional Protein, Domain 2"/>
    <property type="match status" value="1"/>
</dbReference>
<dbReference type="Proteomes" id="UP000611708">
    <property type="component" value="Unassembled WGS sequence"/>
</dbReference>
<keyword evidence="15" id="KW-1185">Reference proteome</keyword>
<comment type="caution">
    <text evidence="14">The sequence shown here is derived from an EMBL/GenBank/DDBJ whole genome shotgun (WGS) entry which is preliminary data.</text>
</comment>
<dbReference type="InterPro" id="IPR018164">
    <property type="entry name" value="Ala-tRNA-synth_IIc_N"/>
</dbReference>
<comment type="subcellular location">
    <subcellularLocation>
        <location evidence="11">Cytoplasm</location>
    </subcellularLocation>
</comment>
<dbReference type="InterPro" id="IPR003156">
    <property type="entry name" value="DHHA1_dom"/>
</dbReference>
<dbReference type="EC" id="6.1.1.7" evidence="11"/>
<reference evidence="14 15" key="1">
    <citation type="submission" date="2020-11" db="EMBL/GenBank/DDBJ databases">
        <authorList>
            <person name="Kim M.K."/>
        </authorList>
    </citation>
    <scope>NUCLEOTIDE SEQUENCE [LARGE SCALE GENOMIC DNA]</scope>
    <source>
        <strain evidence="14 15">BT290</strain>
    </source>
</reference>
<dbReference type="EMBL" id="JADQDN010000001">
    <property type="protein sequence ID" value="MBF9194781.1"/>
    <property type="molecule type" value="Genomic_DNA"/>
</dbReference>
<protein>
    <recommendedName>
        <fullName evidence="11">Alanine--tRNA ligase</fullName>
        <ecNumber evidence="11">6.1.1.7</ecNumber>
    </recommendedName>
    <alternativeName>
        <fullName evidence="11">Alanyl-tRNA synthetase</fullName>
        <shortName evidence="11">AlaRS</shortName>
    </alternativeName>
</protein>
<keyword evidence="8 11" id="KW-0694">RNA-binding</keyword>
<evidence type="ECO:0000256" key="11">
    <source>
        <dbReference type="HAMAP-Rule" id="MF_00036"/>
    </source>
</evidence>
<dbReference type="RefSeq" id="WP_196262193.1">
    <property type="nucleotide sequence ID" value="NZ_JADQDN010000001.1"/>
</dbReference>
<dbReference type="Gene3D" id="2.40.30.130">
    <property type="match status" value="1"/>
</dbReference>
<comment type="cofactor">
    <cofactor evidence="11">
        <name>Zn(2+)</name>
        <dbReference type="ChEBI" id="CHEBI:29105"/>
    </cofactor>
    <text evidence="11">Binds 1 zinc ion per subunit.</text>
</comment>
<dbReference type="SUPFAM" id="SSF101353">
    <property type="entry name" value="Putative anticodon-binding domain of alanyl-tRNA synthetase (AlaRS)"/>
    <property type="match status" value="1"/>
</dbReference>
<dbReference type="SMART" id="SM00863">
    <property type="entry name" value="tRNA_SAD"/>
    <property type="match status" value="1"/>
</dbReference>
<keyword evidence="7 11" id="KW-0067">ATP-binding</keyword>
<dbReference type="Gene3D" id="3.10.310.40">
    <property type="match status" value="1"/>
</dbReference>
<evidence type="ECO:0000313" key="14">
    <source>
        <dbReference type="EMBL" id="MBF9194781.1"/>
    </source>
</evidence>
<evidence type="ECO:0000256" key="1">
    <source>
        <dbReference type="ARBA" id="ARBA00008226"/>
    </source>
</evidence>
<dbReference type="InterPro" id="IPR045864">
    <property type="entry name" value="aa-tRNA-synth_II/BPL/LPL"/>
</dbReference>
<dbReference type="Pfam" id="PF07973">
    <property type="entry name" value="tRNA_SAD"/>
    <property type="match status" value="1"/>
</dbReference>
<evidence type="ECO:0000256" key="7">
    <source>
        <dbReference type="ARBA" id="ARBA00022840"/>
    </source>
</evidence>
<dbReference type="SUPFAM" id="SSF55186">
    <property type="entry name" value="ThrRS/AlaRS common domain"/>
    <property type="match status" value="1"/>
</dbReference>
<dbReference type="SUPFAM" id="SSF50447">
    <property type="entry name" value="Translation proteins"/>
    <property type="match status" value="1"/>
</dbReference>
<evidence type="ECO:0000256" key="12">
    <source>
        <dbReference type="SAM" id="Coils"/>
    </source>
</evidence>
<dbReference type="InterPro" id="IPR018162">
    <property type="entry name" value="Ala-tRNA-ligase_IIc_anticod-bd"/>
</dbReference>
<keyword evidence="12" id="KW-0175">Coiled coil</keyword>
<dbReference type="InterPro" id="IPR009000">
    <property type="entry name" value="Transl_B-barrel_sf"/>
</dbReference>
<dbReference type="InterPro" id="IPR018163">
    <property type="entry name" value="Thr/Ala-tRNA-synth_IIc_edit"/>
</dbReference>
<evidence type="ECO:0000256" key="2">
    <source>
        <dbReference type="ARBA" id="ARBA00022555"/>
    </source>
</evidence>
<dbReference type="NCBIfam" id="TIGR00344">
    <property type="entry name" value="alaS"/>
    <property type="match status" value="1"/>
</dbReference>
<evidence type="ECO:0000313" key="15">
    <source>
        <dbReference type="Proteomes" id="UP000611708"/>
    </source>
</evidence>
<dbReference type="InterPro" id="IPR050058">
    <property type="entry name" value="Ala-tRNA_ligase"/>
</dbReference>
<dbReference type="InterPro" id="IPR012947">
    <property type="entry name" value="tRNA_SAD"/>
</dbReference>
<evidence type="ECO:0000259" key="13">
    <source>
        <dbReference type="PROSITE" id="PS50860"/>
    </source>
</evidence>
<evidence type="ECO:0000256" key="5">
    <source>
        <dbReference type="ARBA" id="ARBA00022741"/>
    </source>
</evidence>
<evidence type="ECO:0000256" key="9">
    <source>
        <dbReference type="ARBA" id="ARBA00022917"/>
    </source>
</evidence>
<organism evidence="14 15">
    <name type="scientific">Microvirga terrestris</name>
    <dbReference type="NCBI Taxonomy" id="2791024"/>
    <lineage>
        <taxon>Bacteria</taxon>
        <taxon>Pseudomonadati</taxon>
        <taxon>Pseudomonadota</taxon>
        <taxon>Alphaproteobacteria</taxon>
        <taxon>Hyphomicrobiales</taxon>
        <taxon>Methylobacteriaceae</taxon>
        <taxon>Microvirga</taxon>
    </lineage>
</organism>
<feature type="binding site" evidence="11">
    <location>
        <position position="678"/>
    </location>
    <ligand>
        <name>Zn(2+)</name>
        <dbReference type="ChEBI" id="CHEBI:29105"/>
    </ligand>
</feature>
<feature type="binding site" evidence="11">
    <location>
        <position position="570"/>
    </location>
    <ligand>
        <name>Zn(2+)</name>
        <dbReference type="ChEBI" id="CHEBI:29105"/>
    </ligand>
</feature>
<keyword evidence="9 11" id="KW-0648">Protein biosynthesis</keyword>
<comment type="catalytic activity">
    <reaction evidence="11">
        <text>tRNA(Ala) + L-alanine + ATP = L-alanyl-tRNA(Ala) + AMP + diphosphate</text>
        <dbReference type="Rhea" id="RHEA:12540"/>
        <dbReference type="Rhea" id="RHEA-COMP:9657"/>
        <dbReference type="Rhea" id="RHEA-COMP:9923"/>
        <dbReference type="ChEBI" id="CHEBI:30616"/>
        <dbReference type="ChEBI" id="CHEBI:33019"/>
        <dbReference type="ChEBI" id="CHEBI:57972"/>
        <dbReference type="ChEBI" id="CHEBI:78442"/>
        <dbReference type="ChEBI" id="CHEBI:78497"/>
        <dbReference type="ChEBI" id="CHEBI:456215"/>
        <dbReference type="EC" id="6.1.1.7"/>
    </reaction>
</comment>
<dbReference type="PANTHER" id="PTHR11777">
    <property type="entry name" value="ALANYL-TRNA SYNTHETASE"/>
    <property type="match status" value="1"/>
</dbReference>
<dbReference type="GO" id="GO:0004813">
    <property type="term" value="F:alanine-tRNA ligase activity"/>
    <property type="evidence" value="ECO:0007669"/>
    <property type="project" value="UniProtKB-EC"/>
</dbReference>
<proteinExistence type="inferred from homology"/>
<dbReference type="InterPro" id="IPR002318">
    <property type="entry name" value="Ala-tRNA-lgiase_IIc"/>
</dbReference>
<keyword evidence="4 11" id="KW-0479">Metal-binding</keyword>
<evidence type="ECO:0000256" key="10">
    <source>
        <dbReference type="ARBA" id="ARBA00023146"/>
    </source>
</evidence>
<keyword evidence="5 11" id="KW-0547">Nucleotide-binding</keyword>
<evidence type="ECO:0000256" key="6">
    <source>
        <dbReference type="ARBA" id="ARBA00022833"/>
    </source>
</evidence>
<keyword evidence="6 11" id="KW-0862">Zinc</keyword>
<comment type="function">
    <text evidence="11">Catalyzes the attachment of alanine to tRNA(Ala) in a two-step reaction: alanine is first activated by ATP to form Ala-AMP and then transferred to the acceptor end of tRNA(Ala). Also edits incorrectly charged Ser-tRNA(Ala) and Gly-tRNA(Ala) via its editing domain.</text>
</comment>
<dbReference type="HAMAP" id="MF_00036_B">
    <property type="entry name" value="Ala_tRNA_synth_B"/>
    <property type="match status" value="1"/>
</dbReference>
<dbReference type="Gene3D" id="3.30.980.10">
    <property type="entry name" value="Threonyl-trna Synthetase, Chain A, domain 2"/>
    <property type="match status" value="1"/>
</dbReference>